<evidence type="ECO:0000313" key="2">
    <source>
        <dbReference type="EMBL" id="PIN27525.1"/>
    </source>
</evidence>
<organism evidence="2 3">
    <name type="scientific">Prevotella intermedia</name>
    <dbReference type="NCBI Taxonomy" id="28131"/>
    <lineage>
        <taxon>Bacteria</taxon>
        <taxon>Pseudomonadati</taxon>
        <taxon>Bacteroidota</taxon>
        <taxon>Bacteroidia</taxon>
        <taxon>Bacteroidales</taxon>
        <taxon>Prevotellaceae</taxon>
        <taxon>Prevotella</taxon>
    </lineage>
</organism>
<dbReference type="EMBL" id="PESN01000002">
    <property type="protein sequence ID" value="PIN27525.1"/>
    <property type="molecule type" value="Genomic_DNA"/>
</dbReference>
<evidence type="ECO:0000313" key="3">
    <source>
        <dbReference type="Proteomes" id="UP000230500"/>
    </source>
</evidence>
<dbReference type="InterPro" id="IPR044929">
    <property type="entry name" value="DNA/RNA_non-sp_Endonuclease_sf"/>
</dbReference>
<dbReference type="AlphaFoldDB" id="A0A2G9ICR7"/>
<dbReference type="Pfam" id="PF13930">
    <property type="entry name" value="Endonuclea_NS_2"/>
    <property type="match status" value="1"/>
</dbReference>
<dbReference type="Gene3D" id="3.40.570.10">
    <property type="entry name" value="Extracellular Endonuclease, subunit A"/>
    <property type="match status" value="1"/>
</dbReference>
<proteinExistence type="predicted"/>
<comment type="caution">
    <text evidence="2">The sequence shown here is derived from an EMBL/GenBank/DDBJ whole genome shotgun (WGS) entry which is preliminary data.</text>
</comment>
<reference evidence="2 3" key="1">
    <citation type="submission" date="2017-11" db="EMBL/GenBank/DDBJ databases">
        <title>Genome sequencing of Prevotella intermedia KCOM 2069.</title>
        <authorList>
            <person name="Kook J.-K."/>
            <person name="Park S.-N."/>
            <person name="Lim Y.K."/>
        </authorList>
    </citation>
    <scope>NUCLEOTIDE SEQUENCE [LARGE SCALE GENOMIC DNA]</scope>
    <source>
        <strain evidence="2 3">KCOM 2069</strain>
    </source>
</reference>
<evidence type="ECO:0000259" key="1">
    <source>
        <dbReference type="Pfam" id="PF13930"/>
    </source>
</evidence>
<dbReference type="InterPro" id="IPR044927">
    <property type="entry name" value="Endonuclea_NS_2"/>
</dbReference>
<sequence>MHQDWKGGQHPYHQQRGHLIAKNHGGSGIEQRNIVTITDGTNHPGMTKYENIITRRVKNGDTVLLEIKAVYDGDNLTPSKITMYAIDQKGNVVVGAEIKNGLRQKTSCCHG</sequence>
<accession>A0A2G9ICR7</accession>
<dbReference type="Proteomes" id="UP000230500">
    <property type="component" value="Unassembled WGS sequence"/>
</dbReference>
<name>A0A2G9ICR7_PREIN</name>
<gene>
    <name evidence="2" type="ORF">CUC04_09140</name>
</gene>
<feature type="domain" description="Type VII secretion system protein EssD-like" evidence="1">
    <location>
        <begin position="9"/>
        <end position="85"/>
    </location>
</feature>
<protein>
    <recommendedName>
        <fullName evidence="1">Type VII secretion system protein EssD-like domain-containing protein</fullName>
    </recommendedName>
</protein>